<dbReference type="Proteomes" id="UP001365542">
    <property type="component" value="Unassembled WGS sequence"/>
</dbReference>
<dbReference type="InterPro" id="IPR048519">
    <property type="entry name" value="Gfd2/YDR514C-like_C"/>
</dbReference>
<feature type="domain" description="Gfd2/YDR514C-like C-terminal" evidence="1">
    <location>
        <begin position="66"/>
        <end position="199"/>
    </location>
</feature>
<dbReference type="EMBL" id="JAVHJO010000011">
    <property type="protein sequence ID" value="KAK6533563.1"/>
    <property type="molecule type" value="Genomic_DNA"/>
</dbReference>
<evidence type="ECO:0000313" key="2">
    <source>
        <dbReference type="EMBL" id="KAK6533563.1"/>
    </source>
</evidence>
<proteinExistence type="predicted"/>
<reference evidence="2 3" key="1">
    <citation type="submission" date="2019-10" db="EMBL/GenBank/DDBJ databases">
        <authorList>
            <person name="Palmer J.M."/>
        </authorList>
    </citation>
    <scope>NUCLEOTIDE SEQUENCE [LARGE SCALE GENOMIC DNA]</scope>
    <source>
        <strain evidence="2 3">TWF694</strain>
    </source>
</reference>
<sequence>MPVNHTPIHFPLHHVYWNDTPSTFTSINKVTSAMKEISINEDGVQLLQRILGLATPSPEDQDVLLIAIDFENVQAVPRHKSMAYLHTQLGFATFDTMSLATEPEPTISTHNYIVGSLAYYLRTSARYLFGKSTITLKHKLPSIIESMIPTDRKVILVGHHISGDLRALFSLNPKIKTYPSIVGVLDTEVIAKQLFGSMEAIQSVEECGLGINGYEGIIGELWEVAMEPLPNKPNIEFGLPDVGSKEGLSFCDIVCERREMRRKKRRMQRLARLQYWELLKARSERESMRAAEVLELRAFYRLQVAAGL</sequence>
<accession>A0AAV9X4R1</accession>
<comment type="caution">
    <text evidence="2">The sequence shown here is derived from an EMBL/GenBank/DDBJ whole genome shotgun (WGS) entry which is preliminary data.</text>
</comment>
<protein>
    <recommendedName>
        <fullName evidence="1">Gfd2/YDR514C-like C-terminal domain-containing protein</fullName>
    </recommendedName>
</protein>
<dbReference type="Pfam" id="PF21762">
    <property type="entry name" value="DEDDh_C"/>
    <property type="match status" value="1"/>
</dbReference>
<organism evidence="2 3">
    <name type="scientific">Orbilia ellipsospora</name>
    <dbReference type="NCBI Taxonomy" id="2528407"/>
    <lineage>
        <taxon>Eukaryota</taxon>
        <taxon>Fungi</taxon>
        <taxon>Dikarya</taxon>
        <taxon>Ascomycota</taxon>
        <taxon>Pezizomycotina</taxon>
        <taxon>Orbiliomycetes</taxon>
        <taxon>Orbiliales</taxon>
        <taxon>Orbiliaceae</taxon>
        <taxon>Orbilia</taxon>
    </lineage>
</organism>
<keyword evidence="3" id="KW-1185">Reference proteome</keyword>
<evidence type="ECO:0000313" key="3">
    <source>
        <dbReference type="Proteomes" id="UP001365542"/>
    </source>
</evidence>
<evidence type="ECO:0000259" key="1">
    <source>
        <dbReference type="Pfam" id="PF21762"/>
    </source>
</evidence>
<name>A0AAV9X4R1_9PEZI</name>
<gene>
    <name evidence="2" type="ORF">TWF694_002501</name>
</gene>
<dbReference type="AlphaFoldDB" id="A0AAV9X4R1"/>